<gene>
    <name evidence="1" type="ORF">UC35_01450</name>
</gene>
<proteinExistence type="predicted"/>
<evidence type="ECO:0000313" key="2">
    <source>
        <dbReference type="Proteomes" id="UP000070433"/>
    </source>
</evidence>
<protein>
    <recommendedName>
        <fullName evidence="3">Transporter</fullName>
    </recommendedName>
</protein>
<accession>A0A127JP25</accession>
<evidence type="ECO:0008006" key="3">
    <source>
        <dbReference type="Google" id="ProtNLM"/>
    </source>
</evidence>
<dbReference type="Proteomes" id="UP000070433">
    <property type="component" value="Chromosome"/>
</dbReference>
<dbReference type="EMBL" id="CP010951">
    <property type="protein sequence ID" value="AMO21784.1"/>
    <property type="molecule type" value="Genomic_DNA"/>
</dbReference>
<dbReference type="OrthoDB" id="9809066at2"/>
<dbReference type="RefSeq" id="WP_061495454.1">
    <property type="nucleotide sequence ID" value="NZ_CP010951.1"/>
</dbReference>
<reference evidence="1 2" key="1">
    <citation type="journal article" date="2014" name="Int. J. Syst. Evol. Microbiol.">
        <title>Ramlibacter solisilvae sp. nov., isolated from forest soil, and emended description of the genus Ramlibacter.</title>
        <authorList>
            <person name="Lee H.J."/>
            <person name="Lee S.H."/>
            <person name="Lee S.S."/>
            <person name="Lee J.S."/>
            <person name="Kim Y."/>
            <person name="Kim S.C."/>
            <person name="Jeon C.O."/>
        </authorList>
    </citation>
    <scope>NUCLEOTIDE SEQUENCE [LARGE SCALE GENOMIC DNA]</scope>
    <source>
        <strain evidence="1 2">5-10</strain>
    </source>
</reference>
<keyword evidence="2" id="KW-1185">Reference proteome</keyword>
<evidence type="ECO:0000313" key="1">
    <source>
        <dbReference type="EMBL" id="AMO21784.1"/>
    </source>
</evidence>
<organism evidence="1 2">
    <name type="scientific">Ramlibacter tataouinensis</name>
    <dbReference type="NCBI Taxonomy" id="94132"/>
    <lineage>
        <taxon>Bacteria</taxon>
        <taxon>Pseudomonadati</taxon>
        <taxon>Pseudomonadota</taxon>
        <taxon>Betaproteobacteria</taxon>
        <taxon>Burkholderiales</taxon>
        <taxon>Comamonadaceae</taxon>
        <taxon>Ramlibacter</taxon>
    </lineage>
</organism>
<name>A0A127JP25_9BURK</name>
<dbReference type="AlphaFoldDB" id="A0A127JP25"/>
<sequence length="262" mass="28376">MSRTLHPMFVAALFAATGDVLQAQPTAEDMNKSNNPLTPSIGLNLQDQYVGRSYGLDDKDSNALLLRGTVPHKLFGLPQILRATMPVVTTADLPPAGRHTGAGDLNLFDLFLFKQGHVELGLGPQLTLPTASRDEMGTGKWQAGLAGVVIAPQPWGMTGGLVTWQHSFAGDDDRPTTNSLQVQPFFIYNLPQGLYLRSTATMSFNLRNGDYAVPLGLGAGKVWKSGNTTLNLFAEPQWTVAHEGDGQPKFQLFFGLNLQFPL</sequence>
<dbReference type="PATRIC" id="fig|94132.3.peg.287"/>